<name>A0A853CAW8_9ACTN</name>
<dbReference type="PANTHER" id="PTHR43580:SF2">
    <property type="entry name" value="CYTOKINE-LIKE NUCLEAR FACTOR N-PAC"/>
    <property type="match status" value="1"/>
</dbReference>
<dbReference type="GO" id="GO:0050661">
    <property type="term" value="F:NADP binding"/>
    <property type="evidence" value="ECO:0007669"/>
    <property type="project" value="InterPro"/>
</dbReference>
<dbReference type="Proteomes" id="UP000530424">
    <property type="component" value="Unassembled WGS sequence"/>
</dbReference>
<keyword evidence="7" id="KW-1185">Reference proteome</keyword>
<evidence type="ECO:0000259" key="5">
    <source>
        <dbReference type="Pfam" id="PF21761"/>
    </source>
</evidence>
<evidence type="ECO:0000256" key="3">
    <source>
        <dbReference type="SAM" id="MobiDB-lite"/>
    </source>
</evidence>
<keyword evidence="2" id="KW-0560">Oxidoreductase</keyword>
<dbReference type="InterPro" id="IPR015815">
    <property type="entry name" value="HIBADH-related"/>
</dbReference>
<dbReference type="RefSeq" id="WP_179669636.1">
    <property type="nucleotide sequence ID" value="NZ_JACCFP010000001.1"/>
</dbReference>
<dbReference type="PIRSF" id="PIRSF000103">
    <property type="entry name" value="HIBADH"/>
    <property type="match status" value="1"/>
</dbReference>
<dbReference type="InterPro" id="IPR051265">
    <property type="entry name" value="HIBADH-related_NP60_sf"/>
</dbReference>
<proteinExistence type="inferred from homology"/>
<sequence length="314" mass="32442">MAADPAPVAVLGAGNMGVAVARRLLSSQHRVTVWNRTPGRTGPLVDLGATAVDDLADAVASAPVVVVTVSDYPAATTVLGTPPSGPTVVNLCTGTPAEARRFADAVRRAGAVLLDGYPTHHADRVGTADALTVYAGPRRAYEEHREVLDSLGRHAWLGEDPGLAKAAAIASAPAYHGVMVALAAGAAYAEAEGMDVADYVEVMRPFVGTVKGIWDSTLDHLAAGTWVPPRTTIDKQVRTSRRTIDAFAAAGLPPSVLGSVAEVFAAAAAMGHGSDDTAAVVEVLRSRGGTPRDRPLHDLSADAMPTPEPRETDQ</sequence>
<dbReference type="GO" id="GO:0016491">
    <property type="term" value="F:oxidoreductase activity"/>
    <property type="evidence" value="ECO:0007669"/>
    <property type="project" value="UniProtKB-KW"/>
</dbReference>
<evidence type="ECO:0000256" key="1">
    <source>
        <dbReference type="ARBA" id="ARBA00009080"/>
    </source>
</evidence>
<feature type="domain" description="NADPH-dependent reductive aminase-like C-terminal" evidence="5">
    <location>
        <begin position="160"/>
        <end position="285"/>
    </location>
</feature>
<feature type="domain" description="6-phosphogluconate dehydrogenase NADP-binding" evidence="4">
    <location>
        <begin position="8"/>
        <end position="154"/>
    </location>
</feature>
<dbReference type="AlphaFoldDB" id="A0A853CAW8"/>
<dbReference type="InterPro" id="IPR006115">
    <property type="entry name" value="6PGDH_NADP-bd"/>
</dbReference>
<dbReference type="InterPro" id="IPR008927">
    <property type="entry name" value="6-PGluconate_DH-like_C_sf"/>
</dbReference>
<feature type="region of interest" description="Disordered" evidence="3">
    <location>
        <begin position="285"/>
        <end position="314"/>
    </location>
</feature>
<dbReference type="InterPro" id="IPR036291">
    <property type="entry name" value="NAD(P)-bd_dom_sf"/>
</dbReference>
<accession>A0A853CAW8</accession>
<dbReference type="InterPro" id="IPR013328">
    <property type="entry name" value="6PGD_dom2"/>
</dbReference>
<dbReference type="SUPFAM" id="SSF48179">
    <property type="entry name" value="6-phosphogluconate dehydrogenase C-terminal domain-like"/>
    <property type="match status" value="1"/>
</dbReference>
<feature type="compositionally biased region" description="Basic and acidic residues" evidence="3">
    <location>
        <begin position="290"/>
        <end position="300"/>
    </location>
</feature>
<organism evidence="6 7">
    <name type="scientific">Nocardioides thalensis</name>
    <dbReference type="NCBI Taxonomy" id="1914755"/>
    <lineage>
        <taxon>Bacteria</taxon>
        <taxon>Bacillati</taxon>
        <taxon>Actinomycetota</taxon>
        <taxon>Actinomycetes</taxon>
        <taxon>Propionibacteriales</taxon>
        <taxon>Nocardioidaceae</taxon>
        <taxon>Nocardioides</taxon>
    </lineage>
</organism>
<dbReference type="EMBL" id="JACCFP010000001">
    <property type="protein sequence ID" value="NYJ03353.1"/>
    <property type="molecule type" value="Genomic_DNA"/>
</dbReference>
<dbReference type="Gene3D" id="1.10.1040.10">
    <property type="entry name" value="N-(1-d-carboxylethyl)-l-norvaline Dehydrogenase, domain 2"/>
    <property type="match status" value="1"/>
</dbReference>
<dbReference type="Gene3D" id="3.40.50.720">
    <property type="entry name" value="NAD(P)-binding Rossmann-like Domain"/>
    <property type="match status" value="1"/>
</dbReference>
<evidence type="ECO:0000259" key="4">
    <source>
        <dbReference type="Pfam" id="PF03446"/>
    </source>
</evidence>
<dbReference type="Pfam" id="PF03446">
    <property type="entry name" value="NAD_binding_2"/>
    <property type="match status" value="1"/>
</dbReference>
<protein>
    <submittedName>
        <fullName evidence="6">3-hydroxyisobutyrate dehydrogenase-like beta-hydroxyacid dehydrogenase</fullName>
    </submittedName>
</protein>
<dbReference type="PANTHER" id="PTHR43580">
    <property type="entry name" value="OXIDOREDUCTASE GLYR1-RELATED"/>
    <property type="match status" value="1"/>
</dbReference>
<evidence type="ECO:0000313" key="6">
    <source>
        <dbReference type="EMBL" id="NYJ03353.1"/>
    </source>
</evidence>
<dbReference type="SUPFAM" id="SSF51735">
    <property type="entry name" value="NAD(P)-binding Rossmann-fold domains"/>
    <property type="match status" value="1"/>
</dbReference>
<dbReference type="InterPro" id="IPR048666">
    <property type="entry name" value="RedAm-like_C"/>
</dbReference>
<reference evidence="6 7" key="1">
    <citation type="submission" date="2020-07" db="EMBL/GenBank/DDBJ databases">
        <title>Sequencing the genomes of 1000 actinobacteria strains.</title>
        <authorList>
            <person name="Klenk H.-P."/>
        </authorList>
    </citation>
    <scope>NUCLEOTIDE SEQUENCE [LARGE SCALE GENOMIC DNA]</scope>
    <source>
        <strain evidence="6 7">DSM 103833</strain>
    </source>
</reference>
<evidence type="ECO:0000256" key="2">
    <source>
        <dbReference type="ARBA" id="ARBA00023002"/>
    </source>
</evidence>
<comment type="similarity">
    <text evidence="1">Belongs to the HIBADH-related family.</text>
</comment>
<evidence type="ECO:0000313" key="7">
    <source>
        <dbReference type="Proteomes" id="UP000530424"/>
    </source>
</evidence>
<comment type="caution">
    <text evidence="6">The sequence shown here is derived from an EMBL/GenBank/DDBJ whole genome shotgun (WGS) entry which is preliminary data.</text>
</comment>
<gene>
    <name evidence="6" type="ORF">HNR19_004051</name>
</gene>
<dbReference type="Pfam" id="PF21761">
    <property type="entry name" value="RedAm-like_C"/>
    <property type="match status" value="1"/>
</dbReference>